<dbReference type="Proteomes" id="UP001198220">
    <property type="component" value="Unassembled WGS sequence"/>
</dbReference>
<dbReference type="SUPFAM" id="SSF53448">
    <property type="entry name" value="Nucleotide-diphospho-sugar transferases"/>
    <property type="match status" value="1"/>
</dbReference>
<evidence type="ECO:0000313" key="5">
    <source>
        <dbReference type="Proteomes" id="UP001198220"/>
    </source>
</evidence>
<reference evidence="4 5" key="1">
    <citation type="submission" date="2021-10" db="EMBL/GenBank/DDBJ databases">
        <title>Anaerobic single-cell dispensing facilitates the cultivation of human gut bacteria.</title>
        <authorList>
            <person name="Afrizal A."/>
        </authorList>
    </citation>
    <scope>NUCLEOTIDE SEQUENCE [LARGE SCALE GENOMIC DNA]</scope>
    <source>
        <strain evidence="4 5">CLA-AA-H276</strain>
    </source>
</reference>
<comment type="caution">
    <text evidence="4">The sequence shown here is derived from an EMBL/GenBank/DDBJ whole genome shotgun (WGS) entry which is preliminary data.</text>
</comment>
<evidence type="ECO:0000256" key="1">
    <source>
        <dbReference type="ARBA" id="ARBA00022676"/>
    </source>
</evidence>
<sequence length="321" mass="37314">MEKCRFSIIVPVYNVETYLGSCVNSLMNQDYDNYEILLINDGSTDESGRICDYFSSICSKIKVFHCKNKGVSAARNYGVSQAQGEYLIFVDSDDRVESDLCSHIDAVLKKTGDVDVVAYNGWEENQMDKTGKTIKETGRKDLTVQDGHDYLLDCYRKEDLEVVVWLYCLRREYVEQQKLQFIEGIYHEDVEFVPRALLAAEKIVETKRCLYHYRVRPGSISTHNNKQKNVKDLFYVLELQNALANQQQPELRKWMKNSILNSGLSMIMEAQMYRPEYRKLFHKSFLLGKAATGRNHIRAILCAISVPFYCKINSYYKSRRK</sequence>
<feature type="domain" description="Glycosyltransferase 2-like" evidence="3">
    <location>
        <begin position="7"/>
        <end position="130"/>
    </location>
</feature>
<dbReference type="GO" id="GO:0016757">
    <property type="term" value="F:glycosyltransferase activity"/>
    <property type="evidence" value="ECO:0007669"/>
    <property type="project" value="UniProtKB-KW"/>
</dbReference>
<dbReference type="EMBL" id="JAJEPS010000002">
    <property type="protein sequence ID" value="MCC2125367.1"/>
    <property type="molecule type" value="Genomic_DNA"/>
</dbReference>
<name>A0AAE3A5Z7_9FIRM</name>
<protein>
    <submittedName>
        <fullName evidence="4">Glycosyltransferase</fullName>
        <ecNumber evidence="4">2.4.-.-</ecNumber>
    </submittedName>
</protein>
<dbReference type="Gene3D" id="3.90.550.10">
    <property type="entry name" value="Spore Coat Polysaccharide Biosynthesis Protein SpsA, Chain A"/>
    <property type="match status" value="1"/>
</dbReference>
<keyword evidence="5" id="KW-1185">Reference proteome</keyword>
<dbReference type="CDD" id="cd00761">
    <property type="entry name" value="Glyco_tranf_GTA_type"/>
    <property type="match status" value="1"/>
</dbReference>
<dbReference type="RefSeq" id="WP_308458812.1">
    <property type="nucleotide sequence ID" value="NZ_JAJEPS010000002.1"/>
</dbReference>
<dbReference type="PANTHER" id="PTHR22916">
    <property type="entry name" value="GLYCOSYLTRANSFERASE"/>
    <property type="match status" value="1"/>
</dbReference>
<dbReference type="AlphaFoldDB" id="A0AAE3A5Z7"/>
<gene>
    <name evidence="4" type="ORF">LKD36_04140</name>
</gene>
<dbReference type="Pfam" id="PF00535">
    <property type="entry name" value="Glycos_transf_2"/>
    <property type="match status" value="1"/>
</dbReference>
<proteinExistence type="predicted"/>
<keyword evidence="1 4" id="KW-0328">Glycosyltransferase</keyword>
<dbReference type="InterPro" id="IPR029044">
    <property type="entry name" value="Nucleotide-diphossugar_trans"/>
</dbReference>
<keyword evidence="2 4" id="KW-0808">Transferase</keyword>
<evidence type="ECO:0000313" key="4">
    <source>
        <dbReference type="EMBL" id="MCC2125367.1"/>
    </source>
</evidence>
<evidence type="ECO:0000259" key="3">
    <source>
        <dbReference type="Pfam" id="PF00535"/>
    </source>
</evidence>
<dbReference type="PANTHER" id="PTHR22916:SF51">
    <property type="entry name" value="GLYCOSYLTRANSFERASE EPSH-RELATED"/>
    <property type="match status" value="1"/>
</dbReference>
<dbReference type="EC" id="2.4.-.-" evidence="4"/>
<organism evidence="4 5">
    <name type="scientific">Hominiventricola filiformis</name>
    <dbReference type="NCBI Taxonomy" id="2885352"/>
    <lineage>
        <taxon>Bacteria</taxon>
        <taxon>Bacillati</taxon>
        <taxon>Bacillota</taxon>
        <taxon>Clostridia</taxon>
        <taxon>Lachnospirales</taxon>
        <taxon>Lachnospiraceae</taxon>
        <taxon>Hominiventricola</taxon>
    </lineage>
</organism>
<evidence type="ECO:0000256" key="2">
    <source>
        <dbReference type="ARBA" id="ARBA00022679"/>
    </source>
</evidence>
<dbReference type="InterPro" id="IPR001173">
    <property type="entry name" value="Glyco_trans_2-like"/>
</dbReference>
<accession>A0AAE3A5Z7</accession>